<proteinExistence type="inferred from homology"/>
<evidence type="ECO:0000313" key="11">
    <source>
        <dbReference type="Proteomes" id="UP000559256"/>
    </source>
</evidence>
<feature type="region of interest" description="Disordered" evidence="8">
    <location>
        <begin position="227"/>
        <end position="265"/>
    </location>
</feature>
<feature type="region of interest" description="Disordered" evidence="8">
    <location>
        <begin position="1"/>
        <end position="49"/>
    </location>
</feature>
<evidence type="ECO:0000256" key="7">
    <source>
        <dbReference type="SAM" id="Coils"/>
    </source>
</evidence>
<dbReference type="InterPro" id="IPR013956">
    <property type="entry name" value="E3_ubiquit_lig_Bre1"/>
</dbReference>
<name>A0A8H5GTV9_9AGAR</name>
<dbReference type="GO" id="GO:0006325">
    <property type="term" value="P:chromatin organization"/>
    <property type="evidence" value="ECO:0007669"/>
    <property type="project" value="UniProtKB-KW"/>
</dbReference>
<comment type="similarity">
    <text evidence="6">Belongs to the BRE1 family.</text>
</comment>
<evidence type="ECO:0000256" key="6">
    <source>
        <dbReference type="RuleBase" id="RU365038"/>
    </source>
</evidence>
<dbReference type="UniPathway" id="UPA00143"/>
<feature type="coiled-coil region" evidence="7">
    <location>
        <begin position="195"/>
        <end position="222"/>
    </location>
</feature>
<evidence type="ECO:0000256" key="2">
    <source>
        <dbReference type="ARBA" id="ARBA00022723"/>
    </source>
</evidence>
<reference evidence="10 11" key="1">
    <citation type="journal article" date="2020" name="ISME J.">
        <title>Uncovering the hidden diversity of litter-decomposition mechanisms in mushroom-forming fungi.</title>
        <authorList>
            <person name="Floudas D."/>
            <person name="Bentzer J."/>
            <person name="Ahren D."/>
            <person name="Johansson T."/>
            <person name="Persson P."/>
            <person name="Tunlid A."/>
        </authorList>
    </citation>
    <scope>NUCLEOTIDE SEQUENCE [LARGE SCALE GENOMIC DNA]</scope>
    <source>
        <strain evidence="10 11">CBS 291.85</strain>
    </source>
</reference>
<dbReference type="EMBL" id="JAACJM010000010">
    <property type="protein sequence ID" value="KAF5370755.1"/>
    <property type="molecule type" value="Genomic_DNA"/>
</dbReference>
<keyword evidence="6" id="KW-0833">Ubl conjugation pathway</keyword>
<comment type="subcellular location">
    <subcellularLocation>
        <location evidence="1 6">Nucleus</location>
    </subcellularLocation>
</comment>
<comment type="pathway">
    <text evidence="6">Protein modification; protein ubiquitination.</text>
</comment>
<evidence type="ECO:0000256" key="1">
    <source>
        <dbReference type="ARBA" id="ARBA00004123"/>
    </source>
</evidence>
<dbReference type="OrthoDB" id="10266039at2759"/>
<dbReference type="InterPro" id="IPR058643">
    <property type="entry name" value="BRE1-like_CC"/>
</dbReference>
<dbReference type="GO" id="GO:0061630">
    <property type="term" value="F:ubiquitin protein ligase activity"/>
    <property type="evidence" value="ECO:0007669"/>
    <property type="project" value="UniProtKB-EC"/>
</dbReference>
<feature type="coiled-coil region" evidence="7">
    <location>
        <begin position="324"/>
        <end position="358"/>
    </location>
</feature>
<evidence type="ECO:0000256" key="5">
    <source>
        <dbReference type="ARBA" id="ARBA00023242"/>
    </source>
</evidence>
<dbReference type="GO" id="GO:0033503">
    <property type="term" value="C:HULC complex"/>
    <property type="evidence" value="ECO:0007669"/>
    <property type="project" value="TreeGrafter"/>
</dbReference>
<keyword evidence="2 6" id="KW-0479">Metal-binding</keyword>
<dbReference type="PANTHER" id="PTHR23163">
    <property type="entry name" value="RING FINGER PROTEIN-RELATED"/>
    <property type="match status" value="1"/>
</dbReference>
<comment type="catalytic activity">
    <reaction evidence="6">
        <text>S-ubiquitinyl-[E2 ubiquitin-conjugating enzyme]-L-cysteine + [acceptor protein]-L-lysine = [E2 ubiquitin-conjugating enzyme]-L-cysteine + N(6)-ubiquitinyl-[acceptor protein]-L-lysine.</text>
        <dbReference type="EC" id="2.3.2.27"/>
    </reaction>
</comment>
<dbReference type="EC" id="2.3.2.27" evidence="6"/>
<feature type="domain" description="BRE1-like coiled-coil containing" evidence="9">
    <location>
        <begin position="79"/>
        <end position="218"/>
    </location>
</feature>
<keyword evidence="11" id="KW-1185">Reference proteome</keyword>
<accession>A0A8H5GTV9</accession>
<evidence type="ECO:0000256" key="4">
    <source>
        <dbReference type="ARBA" id="ARBA00022833"/>
    </source>
</evidence>
<dbReference type="GO" id="GO:0005634">
    <property type="term" value="C:nucleus"/>
    <property type="evidence" value="ECO:0007669"/>
    <property type="project" value="UniProtKB-SubCell"/>
</dbReference>
<feature type="compositionally biased region" description="Acidic residues" evidence="8">
    <location>
        <begin position="37"/>
        <end position="49"/>
    </location>
</feature>
<keyword evidence="6" id="KW-0808">Transferase</keyword>
<sequence length="779" mass="89011">MQHLKRSHSPGDEPATVKKRVVADENGSPRVNGIVTEQDEVDQEPSSDDNLELFRKEAIYRRMKHYSRENERNQSRIAELEERKNTCEAGLAAISACWIQLVDVIRVFTGPEESAPSTRNIQELYNLSVYVSEDSMPELQDALSSTKNATESLVKKLVTQDSLSLSREEVLTQCHKAQSESAALKAQVDVLRGRLTDMQEMKERCQADLAASENRLERFKSRTVQAIQPKAGMSSDESVEVKAETEDEVRKPSSPATNGKTLHDLSDEDDLIEVAEVRARHIVEQDKIINDLKTQVMNLQVQIKVPERQLIHDSPHYQLLLLRSAAAQNTMQEKESELQKTKDELAQTIASYKSLEEALQATFDSELNDVRTLLSKRDADIARLREHRDQQSAELHERKHKDNVKIQSCEEYKALANSRAERITVLQSQLHRCKLQLAANAGRDDVVNFLLETPGADIAYVESLRSRAEAAESQLVACQETLSKLQQDHPDVAKHMQAEVDALQRLSDVSTELNKYRKVYGDVSSLEPDVSKLATFLQEKEDELHRLRLLDSQRAQAESSLYTEIDKLSAAWEALDTQVQSKVFDLSSMEERLQKSAVERAKSENKFYAAMRDKEAVESERKNLTRNLERHAKAIENLKETEKNLQTQLKSREIEAQHKDKLVVEQDKTIRQLNEHVLYYRGKCDTIEAKLAETNKLSQDAKTEWNDQRSSLRTAEEEHIKAKKELERQALKLKNKEKLSSSRRNQAEVQSADDAIAEMFNLQYQLSDDDHYKVFSHFL</sequence>
<keyword evidence="4 6" id="KW-0862">Zinc</keyword>
<evidence type="ECO:0000259" key="9">
    <source>
        <dbReference type="Pfam" id="PF26095"/>
    </source>
</evidence>
<organism evidence="10 11">
    <name type="scientific">Tetrapyrgos nigripes</name>
    <dbReference type="NCBI Taxonomy" id="182062"/>
    <lineage>
        <taxon>Eukaryota</taxon>
        <taxon>Fungi</taxon>
        <taxon>Dikarya</taxon>
        <taxon>Basidiomycota</taxon>
        <taxon>Agaricomycotina</taxon>
        <taxon>Agaricomycetes</taxon>
        <taxon>Agaricomycetidae</taxon>
        <taxon>Agaricales</taxon>
        <taxon>Marasmiineae</taxon>
        <taxon>Marasmiaceae</taxon>
        <taxon>Tetrapyrgos</taxon>
    </lineage>
</organism>
<keyword evidence="3 6" id="KW-0863">Zinc-finger</keyword>
<evidence type="ECO:0000313" key="10">
    <source>
        <dbReference type="EMBL" id="KAF5370755.1"/>
    </source>
</evidence>
<evidence type="ECO:0000256" key="3">
    <source>
        <dbReference type="ARBA" id="ARBA00022771"/>
    </source>
</evidence>
<dbReference type="Pfam" id="PF08647">
    <property type="entry name" value="BRE1"/>
    <property type="match status" value="1"/>
</dbReference>
<feature type="compositionally biased region" description="Basic and acidic residues" evidence="8">
    <location>
        <begin position="239"/>
        <end position="251"/>
    </location>
</feature>
<feature type="coiled-coil region" evidence="7">
    <location>
        <begin position="461"/>
        <end position="488"/>
    </location>
</feature>
<comment type="caution">
    <text evidence="10">The sequence shown here is derived from an EMBL/GenBank/DDBJ whole genome shotgun (WGS) entry which is preliminary data.</text>
</comment>
<keyword evidence="6 7" id="KW-0175">Coiled coil</keyword>
<evidence type="ECO:0000256" key="8">
    <source>
        <dbReference type="SAM" id="MobiDB-lite"/>
    </source>
</evidence>
<keyword evidence="5 6" id="KW-0539">Nucleus</keyword>
<protein>
    <recommendedName>
        <fullName evidence="6">E3 ubiquitin protein ligase</fullName>
        <ecNumber evidence="6">2.3.2.27</ecNumber>
    </recommendedName>
</protein>
<dbReference type="Proteomes" id="UP000559256">
    <property type="component" value="Unassembled WGS sequence"/>
</dbReference>
<dbReference type="Pfam" id="PF26095">
    <property type="entry name" value="CC_Bre1"/>
    <property type="match status" value="1"/>
</dbReference>
<dbReference type="PANTHER" id="PTHR23163:SF0">
    <property type="entry name" value="E3 UBIQUITIN-PROTEIN LIGASE BRE1"/>
    <property type="match status" value="1"/>
</dbReference>
<dbReference type="GO" id="GO:0008270">
    <property type="term" value="F:zinc ion binding"/>
    <property type="evidence" value="ECO:0007669"/>
    <property type="project" value="UniProtKB-KW"/>
</dbReference>
<feature type="coiled-coil region" evidence="7">
    <location>
        <begin position="709"/>
        <end position="736"/>
    </location>
</feature>
<keyword evidence="6" id="KW-0156">Chromatin regulator</keyword>
<dbReference type="GO" id="GO:0016567">
    <property type="term" value="P:protein ubiquitination"/>
    <property type="evidence" value="ECO:0007669"/>
    <property type="project" value="UniProtKB-UniRule"/>
</dbReference>
<gene>
    <name evidence="10" type="ORF">D9758_001925</name>
</gene>
<feature type="coiled-coil region" evidence="7">
    <location>
        <begin position="586"/>
        <end position="655"/>
    </location>
</feature>
<dbReference type="AlphaFoldDB" id="A0A8H5GTV9"/>